<dbReference type="RefSeq" id="WP_119794430.1">
    <property type="nucleotide sequence ID" value="NZ_QYZD01000013.1"/>
</dbReference>
<evidence type="ECO:0000313" key="2">
    <source>
        <dbReference type="Proteomes" id="UP000266177"/>
    </source>
</evidence>
<evidence type="ECO:0000313" key="1">
    <source>
        <dbReference type="EMBL" id="RJG22907.1"/>
    </source>
</evidence>
<dbReference type="InterPro" id="IPR002763">
    <property type="entry name" value="DUF72"/>
</dbReference>
<dbReference type="SUPFAM" id="SSF117396">
    <property type="entry name" value="TM1631-like"/>
    <property type="match status" value="1"/>
</dbReference>
<dbReference type="EMBL" id="QYZD01000013">
    <property type="protein sequence ID" value="RJG22907.1"/>
    <property type="molecule type" value="Genomic_DNA"/>
</dbReference>
<accession>A0A3A3H1U7</accession>
<proteinExistence type="predicted"/>
<reference evidence="1 2" key="1">
    <citation type="submission" date="2018-09" db="EMBL/GenBank/DDBJ databases">
        <title>Paenibacillus SK2017-BO5.</title>
        <authorList>
            <person name="Piskunova J.V."/>
            <person name="Dubiley S.A."/>
            <person name="Severinov K.V."/>
        </authorList>
    </citation>
    <scope>NUCLEOTIDE SEQUENCE [LARGE SCALE GENOMIC DNA]</scope>
    <source>
        <strain evidence="1 2">BO5</strain>
    </source>
</reference>
<dbReference type="Gene3D" id="3.20.20.410">
    <property type="entry name" value="Protein of unknown function UPF0759"/>
    <property type="match status" value="1"/>
</dbReference>
<protein>
    <submittedName>
        <fullName evidence="1">DUF72 domain-containing protein</fullName>
    </submittedName>
</protein>
<dbReference type="AlphaFoldDB" id="A0A3A3H1U7"/>
<dbReference type="PANTHER" id="PTHR30348:SF13">
    <property type="entry name" value="UPF0759 PROTEIN YUNF"/>
    <property type="match status" value="1"/>
</dbReference>
<gene>
    <name evidence="1" type="ORF">DQX05_15240</name>
</gene>
<sequence length="297" mass="33989">MPDMTEQLVSERIQIGLAGWGDHDIYPPGTKGTEKLAEYAKRFPVVEMDSSFYAIPSPERMESWAAQTPDGFRFVVKAYQGMTGHTRGRIPYDNAQAMFQACREAVEVLHASGKLHSVLFQYPPWFHCVRRHVDILRRTRQWMGSLPVTLEFRHQSWFTPEMRARTLAFMREEGWIHSVCDEPQAGEGSIPIVPVPTDKGQTLIRLHGRNASGWQSQGQANWRDVRYLYRYNEQELLEWKERLVAMLAETAQCCVIFNNNSGGDAAPNALQLMRLLDMQAPSIGPEWEQMSLFGDTP</sequence>
<dbReference type="Proteomes" id="UP000266177">
    <property type="component" value="Unassembled WGS sequence"/>
</dbReference>
<organism evidence="1 2">
    <name type="scientific">Paenibacillus thiaminolyticus</name>
    <name type="common">Bacillus thiaminolyticus</name>
    <dbReference type="NCBI Taxonomy" id="49283"/>
    <lineage>
        <taxon>Bacteria</taxon>
        <taxon>Bacillati</taxon>
        <taxon>Bacillota</taxon>
        <taxon>Bacilli</taxon>
        <taxon>Bacillales</taxon>
        <taxon>Paenibacillaceae</taxon>
        <taxon>Paenibacillus</taxon>
    </lineage>
</organism>
<dbReference type="InterPro" id="IPR036520">
    <property type="entry name" value="UPF0759_sf"/>
</dbReference>
<name>A0A3A3H1U7_PANTH</name>
<dbReference type="PANTHER" id="PTHR30348">
    <property type="entry name" value="UNCHARACTERIZED PROTEIN YECE"/>
    <property type="match status" value="1"/>
</dbReference>
<dbReference type="Pfam" id="PF01904">
    <property type="entry name" value="DUF72"/>
    <property type="match status" value="1"/>
</dbReference>
<comment type="caution">
    <text evidence="1">The sequence shown here is derived from an EMBL/GenBank/DDBJ whole genome shotgun (WGS) entry which is preliminary data.</text>
</comment>
<dbReference type="OrthoDB" id="9780310at2"/>